<dbReference type="Proteomes" id="UP001589710">
    <property type="component" value="Unassembled WGS sequence"/>
</dbReference>
<accession>A0ABV5RCB5</accession>
<dbReference type="RefSeq" id="WP_345516670.1">
    <property type="nucleotide sequence ID" value="NZ_BAAAXD010000038.1"/>
</dbReference>
<evidence type="ECO:0000313" key="2">
    <source>
        <dbReference type="Proteomes" id="UP001589710"/>
    </source>
</evidence>
<sequence length="56" mass="6355">MKLNPVFDTPGTPAERWERAGLLCEARDYITTAQLLDGLVREFPEQNATRLLLARP</sequence>
<dbReference type="EMBL" id="JBHMCG010000106">
    <property type="protein sequence ID" value="MFB9575501.1"/>
    <property type="molecule type" value="Genomic_DNA"/>
</dbReference>
<gene>
    <name evidence="1" type="ORF">ACFFTL_25250</name>
</gene>
<keyword evidence="2" id="KW-1185">Reference proteome</keyword>
<protein>
    <recommendedName>
        <fullName evidence="3">Tetratricopeptide repeat protein</fullName>
    </recommendedName>
</protein>
<organism evidence="1 2">
    <name type="scientific">Streptomyces yanii</name>
    <dbReference type="NCBI Taxonomy" id="78510"/>
    <lineage>
        <taxon>Bacteria</taxon>
        <taxon>Bacillati</taxon>
        <taxon>Actinomycetota</taxon>
        <taxon>Actinomycetes</taxon>
        <taxon>Kitasatosporales</taxon>
        <taxon>Streptomycetaceae</taxon>
        <taxon>Streptomyces</taxon>
    </lineage>
</organism>
<reference evidence="1 2" key="1">
    <citation type="submission" date="2024-09" db="EMBL/GenBank/DDBJ databases">
        <authorList>
            <person name="Sun Q."/>
            <person name="Mori K."/>
        </authorList>
    </citation>
    <scope>NUCLEOTIDE SEQUENCE [LARGE SCALE GENOMIC DNA]</scope>
    <source>
        <strain evidence="1 2">JCM 3331</strain>
    </source>
</reference>
<name>A0ABV5RCB5_9ACTN</name>
<comment type="caution">
    <text evidence="1">The sequence shown here is derived from an EMBL/GenBank/DDBJ whole genome shotgun (WGS) entry which is preliminary data.</text>
</comment>
<evidence type="ECO:0008006" key="3">
    <source>
        <dbReference type="Google" id="ProtNLM"/>
    </source>
</evidence>
<evidence type="ECO:0000313" key="1">
    <source>
        <dbReference type="EMBL" id="MFB9575501.1"/>
    </source>
</evidence>
<proteinExistence type="predicted"/>